<feature type="domain" description="ABC transporter" evidence="5">
    <location>
        <begin position="26"/>
        <end position="281"/>
    </location>
</feature>
<dbReference type="GO" id="GO:0055085">
    <property type="term" value="P:transmembrane transport"/>
    <property type="evidence" value="ECO:0007669"/>
    <property type="project" value="UniProtKB-ARBA"/>
</dbReference>
<gene>
    <name evidence="6" type="ORF">F4Y42_20445</name>
</gene>
<reference evidence="6" key="1">
    <citation type="submission" date="2019-09" db="EMBL/GenBank/DDBJ databases">
        <title>Characterisation of the sponge microbiome using genome-centric metagenomics.</title>
        <authorList>
            <person name="Engelberts J.P."/>
            <person name="Robbins S.J."/>
            <person name="De Goeij J.M."/>
            <person name="Aranda M."/>
            <person name="Bell S.C."/>
            <person name="Webster N.S."/>
        </authorList>
    </citation>
    <scope>NUCLEOTIDE SEQUENCE</scope>
    <source>
        <strain evidence="6">SB0664_bin_27</strain>
    </source>
</reference>
<dbReference type="GO" id="GO:0005524">
    <property type="term" value="F:ATP binding"/>
    <property type="evidence" value="ECO:0007669"/>
    <property type="project" value="UniProtKB-KW"/>
</dbReference>
<dbReference type="PROSITE" id="PS00211">
    <property type="entry name" value="ABC_TRANSPORTER_1"/>
    <property type="match status" value="1"/>
</dbReference>
<keyword evidence="4 6" id="KW-0067">ATP-binding</keyword>
<dbReference type="AlphaFoldDB" id="A0A6B0YXM8"/>
<dbReference type="InterPro" id="IPR017871">
    <property type="entry name" value="ABC_transporter-like_CS"/>
</dbReference>
<dbReference type="CDD" id="cd03257">
    <property type="entry name" value="ABC_NikE_OppD_transporters"/>
    <property type="match status" value="1"/>
</dbReference>
<dbReference type="InterPro" id="IPR050319">
    <property type="entry name" value="ABC_transp_ATP-bind"/>
</dbReference>
<dbReference type="PROSITE" id="PS50893">
    <property type="entry name" value="ABC_TRANSPORTER_2"/>
    <property type="match status" value="1"/>
</dbReference>
<evidence type="ECO:0000256" key="1">
    <source>
        <dbReference type="ARBA" id="ARBA00005417"/>
    </source>
</evidence>
<dbReference type="InterPro" id="IPR003593">
    <property type="entry name" value="AAA+_ATPase"/>
</dbReference>
<dbReference type="Gene3D" id="3.40.50.300">
    <property type="entry name" value="P-loop containing nucleotide triphosphate hydrolases"/>
    <property type="match status" value="1"/>
</dbReference>
<dbReference type="SMART" id="SM00382">
    <property type="entry name" value="AAA"/>
    <property type="match status" value="1"/>
</dbReference>
<dbReference type="FunFam" id="3.40.50.300:FF:000016">
    <property type="entry name" value="Oligopeptide ABC transporter ATP-binding component"/>
    <property type="match status" value="1"/>
</dbReference>
<dbReference type="GO" id="GO:0015833">
    <property type="term" value="P:peptide transport"/>
    <property type="evidence" value="ECO:0007669"/>
    <property type="project" value="InterPro"/>
</dbReference>
<dbReference type="PANTHER" id="PTHR43776">
    <property type="entry name" value="TRANSPORT ATP-BINDING PROTEIN"/>
    <property type="match status" value="1"/>
</dbReference>
<keyword evidence="3" id="KW-0547">Nucleotide-binding</keyword>
<evidence type="ECO:0000259" key="5">
    <source>
        <dbReference type="PROSITE" id="PS50893"/>
    </source>
</evidence>
<keyword evidence="2" id="KW-0813">Transport</keyword>
<accession>A0A6B0YXM8</accession>
<dbReference type="PANTHER" id="PTHR43776:SF7">
    <property type="entry name" value="D,D-DIPEPTIDE TRANSPORT ATP-BINDING PROTEIN DDPF-RELATED"/>
    <property type="match status" value="1"/>
</dbReference>
<dbReference type="InterPro" id="IPR027417">
    <property type="entry name" value="P-loop_NTPase"/>
</dbReference>
<comment type="similarity">
    <text evidence="1">Belongs to the ABC transporter superfamily.</text>
</comment>
<sequence length="363" mass="40233">MNEQSTNGQQHSTLESGSAAAGNVLLDVKNLQKWFPITAGFFRRTIGHVKAVDDISFHVLQGETVGLVGESGCGKTTAGRCILRAYDLTGGQIYFQDHDGKMVDLGPLTNNEMKPYRQQVRMIFQDPFNSLNPRMPVIDIVGDPLKINRVAAGKELEDHVASLLARVGLRPEYMRRYPHAFSGGERQRIGIARALALDPRLVVADEAVSALDVSVRAQILNLIKDLQEEFNLTYIFVSHDLSVIEYICDRVVVMYVGKIVEVAETEELFAQPFHPYTEALLSAVPNPDPRMRQQKDRIVLEGDVADPANPPSGCYFHPRCRYVQDQCSQETPELREISPGHFAACHFAEELTLAGVTASGELG</sequence>
<proteinExistence type="inferred from homology"/>
<evidence type="ECO:0000256" key="2">
    <source>
        <dbReference type="ARBA" id="ARBA00022448"/>
    </source>
</evidence>
<dbReference type="InterPro" id="IPR013563">
    <property type="entry name" value="Oligopep_ABC_C"/>
</dbReference>
<dbReference type="SUPFAM" id="SSF52540">
    <property type="entry name" value="P-loop containing nucleoside triphosphate hydrolases"/>
    <property type="match status" value="1"/>
</dbReference>
<dbReference type="NCBIfam" id="TIGR01727">
    <property type="entry name" value="oligo_HPY"/>
    <property type="match status" value="1"/>
</dbReference>
<dbReference type="Pfam" id="PF00005">
    <property type="entry name" value="ABC_tran"/>
    <property type="match status" value="1"/>
</dbReference>
<organism evidence="6">
    <name type="scientific">Caldilineaceae bacterium SB0664_bin_27</name>
    <dbReference type="NCBI Taxonomy" id="2605260"/>
    <lineage>
        <taxon>Bacteria</taxon>
        <taxon>Bacillati</taxon>
        <taxon>Chloroflexota</taxon>
        <taxon>Caldilineae</taxon>
        <taxon>Caldilineales</taxon>
        <taxon>Caldilineaceae</taxon>
    </lineage>
</organism>
<dbReference type="InterPro" id="IPR003439">
    <property type="entry name" value="ABC_transporter-like_ATP-bd"/>
</dbReference>
<protein>
    <submittedName>
        <fullName evidence="6">ABC transporter ATP-binding protein</fullName>
    </submittedName>
</protein>
<evidence type="ECO:0000256" key="4">
    <source>
        <dbReference type="ARBA" id="ARBA00022840"/>
    </source>
</evidence>
<evidence type="ECO:0000256" key="3">
    <source>
        <dbReference type="ARBA" id="ARBA00022741"/>
    </source>
</evidence>
<dbReference type="EMBL" id="VXRG01000173">
    <property type="protein sequence ID" value="MXY95816.1"/>
    <property type="molecule type" value="Genomic_DNA"/>
</dbReference>
<dbReference type="Pfam" id="PF08352">
    <property type="entry name" value="oligo_HPY"/>
    <property type="match status" value="1"/>
</dbReference>
<dbReference type="GO" id="GO:0016887">
    <property type="term" value="F:ATP hydrolysis activity"/>
    <property type="evidence" value="ECO:0007669"/>
    <property type="project" value="InterPro"/>
</dbReference>
<evidence type="ECO:0000313" key="6">
    <source>
        <dbReference type="EMBL" id="MXY95816.1"/>
    </source>
</evidence>
<comment type="caution">
    <text evidence="6">The sequence shown here is derived from an EMBL/GenBank/DDBJ whole genome shotgun (WGS) entry which is preliminary data.</text>
</comment>
<name>A0A6B0YXM8_9CHLR</name>